<dbReference type="Gene3D" id="1.10.357.140">
    <property type="entry name" value="UbiA prenyltransferase"/>
    <property type="match status" value="1"/>
</dbReference>
<comment type="subcellular location">
    <subcellularLocation>
        <location evidence="1">Membrane</location>
        <topology evidence="1">Multi-pass membrane protein</topology>
    </subcellularLocation>
</comment>
<dbReference type="InterPro" id="IPR044878">
    <property type="entry name" value="UbiA_sf"/>
</dbReference>
<dbReference type="InterPro" id="IPR036412">
    <property type="entry name" value="HAD-like_sf"/>
</dbReference>
<keyword evidence="8" id="KW-1185">Reference proteome</keyword>
<dbReference type="GO" id="GO:0016020">
    <property type="term" value="C:membrane"/>
    <property type="evidence" value="ECO:0007669"/>
    <property type="project" value="UniProtKB-SubCell"/>
</dbReference>
<keyword evidence="5 6" id="KW-0472">Membrane</keyword>
<feature type="transmembrane region" description="Helical" evidence="6">
    <location>
        <begin position="271"/>
        <end position="289"/>
    </location>
</feature>
<organism evidence="7 8">
    <name type="scientific">Georgfuchsia toluolica</name>
    <dbReference type="NCBI Taxonomy" id="424218"/>
    <lineage>
        <taxon>Bacteria</taxon>
        <taxon>Pseudomonadati</taxon>
        <taxon>Pseudomonadota</taxon>
        <taxon>Betaproteobacteria</taxon>
        <taxon>Nitrosomonadales</taxon>
        <taxon>Sterolibacteriaceae</taxon>
        <taxon>Georgfuchsia</taxon>
    </lineage>
</organism>
<dbReference type="Pfam" id="PF12710">
    <property type="entry name" value="HAD"/>
    <property type="match status" value="1"/>
</dbReference>
<feature type="transmembrane region" description="Helical" evidence="6">
    <location>
        <begin position="209"/>
        <end position="226"/>
    </location>
</feature>
<evidence type="ECO:0000256" key="5">
    <source>
        <dbReference type="ARBA" id="ARBA00023136"/>
    </source>
</evidence>
<sequence length="488" mass="53563">MIEDKARNMTAIQKRSGFPLFVDLDGTLIHGDLMIESFIELLKRKPLAAMQVPLWLLCGKAYMKERIARLVAVTPEHLPYNVELLAFLREERRQGRQIYLATASNVRQAEAVAGHLGIFTAVMASDEKTNLSGRRKLDAIRRAAPEGFAYAGNARVDVPIWNASSAAILVNAPAAVAAQVRSTVPVEAVFEQHDGSLSSLLKAIRLHQWLKNLLVFLPLLPIVTTVNADMAGAALLAFIAFSLCASSGYLINDLSDLAADRAHPHKRNRPFASGSAAPLHGLLLAPLLLLSAATIGVLLPVRFLLVLGIYWLTTTTYTFVLKRYALIDVVTLAGLYTLRVIGGAMAIAVTPSFWILAFSMFVFFSLALVKRYAELHVMQSLRRPGANGRGYRTEDLQAVQQMGIASGYLAVLVLVLYINSGEIVGRYGHATLLWGACPLLLLWVSHVWLKSARGEMSDDLLVFAIQDKMSRLVLLLCTLIVLTALVWR</sequence>
<dbReference type="Proteomes" id="UP000742786">
    <property type="component" value="Unassembled WGS sequence"/>
</dbReference>
<gene>
    <name evidence="7" type="ORF">GTOL_11088</name>
</gene>
<dbReference type="SUPFAM" id="SSF56784">
    <property type="entry name" value="HAD-like"/>
    <property type="match status" value="1"/>
</dbReference>
<evidence type="ECO:0000256" key="2">
    <source>
        <dbReference type="ARBA" id="ARBA00022475"/>
    </source>
</evidence>
<dbReference type="InterPro" id="IPR023214">
    <property type="entry name" value="HAD_sf"/>
</dbReference>
<dbReference type="Pfam" id="PF01040">
    <property type="entry name" value="UbiA"/>
    <property type="match status" value="1"/>
</dbReference>
<dbReference type="Gene3D" id="3.40.50.1000">
    <property type="entry name" value="HAD superfamily/HAD-like"/>
    <property type="match status" value="1"/>
</dbReference>
<dbReference type="CDD" id="cd13963">
    <property type="entry name" value="PT_UbiA_2"/>
    <property type="match status" value="1"/>
</dbReference>
<dbReference type="AlphaFoldDB" id="A0A916J6A1"/>
<evidence type="ECO:0000256" key="4">
    <source>
        <dbReference type="ARBA" id="ARBA00022989"/>
    </source>
</evidence>
<keyword evidence="3 6" id="KW-0812">Transmembrane</keyword>
<proteinExistence type="predicted"/>
<accession>A0A916J6A1</accession>
<dbReference type="RefSeq" id="WP_220635197.1">
    <property type="nucleotide sequence ID" value="NZ_CAJQUM010000001.1"/>
</dbReference>
<dbReference type="InterPro" id="IPR000537">
    <property type="entry name" value="UbiA_prenyltransferase"/>
</dbReference>
<feature type="transmembrane region" description="Helical" evidence="6">
    <location>
        <begin position="295"/>
        <end position="313"/>
    </location>
</feature>
<dbReference type="EMBL" id="CAJQUM010000001">
    <property type="protein sequence ID" value="CAG4883206.1"/>
    <property type="molecule type" value="Genomic_DNA"/>
</dbReference>
<feature type="transmembrane region" description="Helical" evidence="6">
    <location>
        <begin position="398"/>
        <end position="418"/>
    </location>
</feature>
<dbReference type="GO" id="GO:0016765">
    <property type="term" value="F:transferase activity, transferring alkyl or aryl (other than methyl) groups"/>
    <property type="evidence" value="ECO:0007669"/>
    <property type="project" value="InterPro"/>
</dbReference>
<evidence type="ECO:0000256" key="1">
    <source>
        <dbReference type="ARBA" id="ARBA00004141"/>
    </source>
</evidence>
<name>A0A916J6A1_9PROT</name>
<evidence type="ECO:0000313" key="8">
    <source>
        <dbReference type="Proteomes" id="UP000742786"/>
    </source>
</evidence>
<comment type="caution">
    <text evidence="7">The sequence shown here is derived from an EMBL/GenBank/DDBJ whole genome shotgun (WGS) entry which is preliminary data.</text>
</comment>
<dbReference type="NCBIfam" id="NF006088">
    <property type="entry name" value="PRK08238.1"/>
    <property type="match status" value="1"/>
</dbReference>
<keyword evidence="4 6" id="KW-1133">Transmembrane helix</keyword>
<evidence type="ECO:0000256" key="6">
    <source>
        <dbReference type="SAM" id="Phobius"/>
    </source>
</evidence>
<evidence type="ECO:0000256" key="3">
    <source>
        <dbReference type="ARBA" id="ARBA00022692"/>
    </source>
</evidence>
<feature type="transmembrane region" description="Helical" evidence="6">
    <location>
        <begin position="430"/>
        <end position="449"/>
    </location>
</feature>
<keyword evidence="2" id="KW-1003">Cell membrane</keyword>
<protein>
    <submittedName>
        <fullName evidence="7">Integral membrane protein</fullName>
    </submittedName>
</protein>
<feature type="transmembrane region" description="Helical" evidence="6">
    <location>
        <begin position="232"/>
        <end position="251"/>
    </location>
</feature>
<feature type="transmembrane region" description="Helical" evidence="6">
    <location>
        <begin position="469"/>
        <end position="487"/>
    </location>
</feature>
<evidence type="ECO:0000313" key="7">
    <source>
        <dbReference type="EMBL" id="CAG4883206.1"/>
    </source>
</evidence>
<reference evidence="7" key="1">
    <citation type="submission" date="2021-04" db="EMBL/GenBank/DDBJ databases">
        <authorList>
            <person name="Hornung B."/>
        </authorList>
    </citation>
    <scope>NUCLEOTIDE SEQUENCE</scope>
    <source>
        <strain evidence="7">G5G6</strain>
    </source>
</reference>